<keyword evidence="2" id="KW-0472">Membrane</keyword>
<evidence type="ECO:0000313" key="3">
    <source>
        <dbReference type="EMBL" id="KAL2886472.1"/>
    </source>
</evidence>
<keyword evidence="4" id="KW-1185">Reference proteome</keyword>
<dbReference type="EMBL" id="JABSNW010000006">
    <property type="protein sequence ID" value="KAL2886472.1"/>
    <property type="molecule type" value="Genomic_DNA"/>
</dbReference>
<organism evidence="3 4">
    <name type="scientific">Ceratocystis lukuohia</name>
    <dbReference type="NCBI Taxonomy" id="2019550"/>
    <lineage>
        <taxon>Eukaryota</taxon>
        <taxon>Fungi</taxon>
        <taxon>Dikarya</taxon>
        <taxon>Ascomycota</taxon>
        <taxon>Pezizomycotina</taxon>
        <taxon>Sordariomycetes</taxon>
        <taxon>Hypocreomycetidae</taxon>
        <taxon>Microascales</taxon>
        <taxon>Ceratocystidaceae</taxon>
        <taxon>Ceratocystis</taxon>
    </lineage>
</organism>
<dbReference type="GeneID" id="98119698"/>
<evidence type="ECO:0000256" key="2">
    <source>
        <dbReference type="SAM" id="Phobius"/>
    </source>
</evidence>
<comment type="caution">
    <text evidence="3">The sequence shown here is derived from an EMBL/GenBank/DDBJ whole genome shotgun (WGS) entry which is preliminary data.</text>
</comment>
<sequence length="342" mass="39106">MARVHPFLCCRCKAPFSSAILRERHFLSVPHCAPQEVHHNKAYIDNALKTDLRVNRKGQDQESKINNLYKRLFDDVPKGRLQFPYHPILLPIYYAITAIILFLLWASLVIINRELSIGLSPKFIYELLMAFPSFDLQSVDPFINLMIEIANAHSSEEGLNVSLQGMLRQLFRISGINFEDAMTHGTLPADFDEMVGVLFSRIRKVLYDNPDQVDLIRNYLKSVLQDNDHMFGHTDQGEPNAPETQHRTLDRDPPVTISPENLPMDLDDSDSERERGDVGLNNGMETLRPTAPDMRNDNLPCQSQGCSPIIDNNYDIEQLLKGWEDVDLEEALSELMRFSEPN</sequence>
<keyword evidence="2" id="KW-0812">Transmembrane</keyword>
<keyword evidence="2" id="KW-1133">Transmembrane helix</keyword>
<evidence type="ECO:0008006" key="5">
    <source>
        <dbReference type="Google" id="ProtNLM"/>
    </source>
</evidence>
<protein>
    <recommendedName>
        <fullName evidence="5">C2H2-type domain-containing protein</fullName>
    </recommendedName>
</protein>
<reference evidence="3 4" key="1">
    <citation type="submission" date="2020-05" db="EMBL/GenBank/DDBJ databases">
        <title>Ceratocystis lukuohia genome.</title>
        <authorList>
            <person name="Harrington T.C."/>
            <person name="Kim K."/>
            <person name="Mayers C.G."/>
        </authorList>
    </citation>
    <scope>NUCLEOTIDE SEQUENCE [LARGE SCALE GENOMIC DNA]</scope>
    <source>
        <strain evidence="3 4">C4212</strain>
    </source>
</reference>
<feature type="transmembrane region" description="Helical" evidence="2">
    <location>
        <begin position="88"/>
        <end position="111"/>
    </location>
</feature>
<feature type="compositionally biased region" description="Basic and acidic residues" evidence="1">
    <location>
        <begin position="244"/>
        <end position="253"/>
    </location>
</feature>
<evidence type="ECO:0000313" key="4">
    <source>
        <dbReference type="Proteomes" id="UP001610728"/>
    </source>
</evidence>
<name>A0ABR4MDY8_9PEZI</name>
<accession>A0ABR4MDY8</accession>
<gene>
    <name evidence="3" type="ORF">HOO65_060302</name>
</gene>
<dbReference type="Proteomes" id="UP001610728">
    <property type="component" value="Unassembled WGS sequence"/>
</dbReference>
<evidence type="ECO:0000256" key="1">
    <source>
        <dbReference type="SAM" id="MobiDB-lite"/>
    </source>
</evidence>
<dbReference type="RefSeq" id="XP_070857652.1">
    <property type="nucleotide sequence ID" value="XM_071001096.1"/>
</dbReference>
<proteinExistence type="predicted"/>
<feature type="region of interest" description="Disordered" evidence="1">
    <location>
        <begin position="230"/>
        <end position="296"/>
    </location>
</feature>